<dbReference type="EMBL" id="BAUV01000001">
    <property type="protein sequence ID" value="GAE33088.1"/>
    <property type="molecule type" value="Genomic_DNA"/>
</dbReference>
<evidence type="ECO:0008006" key="3">
    <source>
        <dbReference type="Google" id="ProtNLM"/>
    </source>
</evidence>
<dbReference type="STRING" id="1236973.JCM9157_75"/>
<sequence length="199" mass="22819">MKTVVFVSAPSGAGKSTMRKVVPKVLENHFQNGIAGIEIDDIYRFLDPEFKAKHHLEVWKAARESTGHLANGLLKGNIDVVFIFGNTIFSEEQVKDVRKNIESMNVAFYHITLAPTRDTLAKRLVKRQSTVPDWLDSHLAERQPYVEANWTNVIDNSNLTPEETVQAIYELMIVGKEMRGKASTTKKWQWLHKLFKRNR</sequence>
<dbReference type="Pfam" id="PF13671">
    <property type="entry name" value="AAA_33"/>
    <property type="match status" value="1"/>
</dbReference>
<proteinExistence type="predicted"/>
<organism evidence="1 2">
    <name type="scientific">Halalkalibacter akibai (strain ATCC 43226 / DSM 21942 / CIP 109018 / JCM 9157 / 1139)</name>
    <name type="common">Bacillus akibai</name>
    <dbReference type="NCBI Taxonomy" id="1236973"/>
    <lineage>
        <taxon>Bacteria</taxon>
        <taxon>Bacillati</taxon>
        <taxon>Bacillota</taxon>
        <taxon>Bacilli</taxon>
        <taxon>Bacillales</taxon>
        <taxon>Bacillaceae</taxon>
        <taxon>Halalkalibacter</taxon>
    </lineage>
</organism>
<protein>
    <recommendedName>
        <fullName evidence="3">UDP-N-acetylglucosamine kinase</fullName>
    </recommendedName>
</protein>
<dbReference type="AlphaFoldDB" id="W4QN58"/>
<evidence type="ECO:0000313" key="1">
    <source>
        <dbReference type="EMBL" id="GAE33088.1"/>
    </source>
</evidence>
<dbReference type="RefSeq" id="WP_035660897.1">
    <property type="nucleotide sequence ID" value="NZ_BAUV01000001.1"/>
</dbReference>
<keyword evidence="2" id="KW-1185">Reference proteome</keyword>
<evidence type="ECO:0000313" key="2">
    <source>
        <dbReference type="Proteomes" id="UP000018896"/>
    </source>
</evidence>
<dbReference type="Proteomes" id="UP000018896">
    <property type="component" value="Unassembled WGS sequence"/>
</dbReference>
<dbReference type="Gene3D" id="3.40.50.300">
    <property type="entry name" value="P-loop containing nucleotide triphosphate hydrolases"/>
    <property type="match status" value="1"/>
</dbReference>
<dbReference type="OrthoDB" id="1649389at2"/>
<reference evidence="1 2" key="1">
    <citation type="journal article" date="2014" name="Genome Announc.">
        <title>Draft Genome Sequences of Three Alkaliphilic Bacillus Strains, Bacillus wakoensis JCM 9140T, Bacillus akibai JCM 9157T, and Bacillus hemicellulosilyticus JCM 9152T.</title>
        <authorList>
            <person name="Yuki M."/>
            <person name="Oshima K."/>
            <person name="Suda W."/>
            <person name="Oshida Y."/>
            <person name="Kitamura K."/>
            <person name="Iida T."/>
            <person name="Hattori M."/>
            <person name="Ohkuma M."/>
        </authorList>
    </citation>
    <scope>NUCLEOTIDE SEQUENCE [LARGE SCALE GENOMIC DNA]</scope>
    <source>
        <strain evidence="1 2">JCM 9157</strain>
    </source>
</reference>
<comment type="caution">
    <text evidence="1">The sequence shown here is derived from an EMBL/GenBank/DDBJ whole genome shotgun (WGS) entry which is preliminary data.</text>
</comment>
<accession>W4QN58</accession>
<gene>
    <name evidence="1" type="ORF">JCM9157_75</name>
</gene>
<dbReference type="SUPFAM" id="SSF52540">
    <property type="entry name" value="P-loop containing nucleoside triphosphate hydrolases"/>
    <property type="match status" value="1"/>
</dbReference>
<dbReference type="InterPro" id="IPR027417">
    <property type="entry name" value="P-loop_NTPase"/>
</dbReference>
<name>W4QN58_HALA3</name>